<feature type="transmembrane region" description="Helical" evidence="1">
    <location>
        <begin position="307"/>
        <end position="329"/>
    </location>
</feature>
<dbReference type="Proteomes" id="UP001237207">
    <property type="component" value="Unassembled WGS sequence"/>
</dbReference>
<dbReference type="InterPro" id="IPR003607">
    <property type="entry name" value="HD/PDEase_dom"/>
</dbReference>
<dbReference type="Pfam" id="PF01966">
    <property type="entry name" value="HD"/>
    <property type="match status" value="1"/>
</dbReference>
<accession>A0AAJ1WI18</accession>
<feature type="transmembrane region" description="Helical" evidence="1">
    <location>
        <begin position="386"/>
        <end position="402"/>
    </location>
</feature>
<dbReference type="Gene3D" id="1.10.3210.10">
    <property type="entry name" value="Hypothetical protein af1432"/>
    <property type="match status" value="1"/>
</dbReference>
<protein>
    <submittedName>
        <fullName evidence="3">Nucleotidyltransferase with HDIG domain</fullName>
    </submittedName>
</protein>
<dbReference type="NCBIfam" id="TIGR00277">
    <property type="entry name" value="HDIG"/>
    <property type="match status" value="1"/>
</dbReference>
<keyword evidence="1" id="KW-1133">Transmembrane helix</keyword>
<keyword evidence="4" id="KW-1185">Reference proteome</keyword>
<dbReference type="SMART" id="SM00471">
    <property type="entry name" value="HDc"/>
    <property type="match status" value="1"/>
</dbReference>
<proteinExistence type="predicted"/>
<sequence>MMKIQSYITQIRAIFSYRVFTISIFVLLAFVIFGILFSNVKPQTYDIELFSISDKTIRSPKTVQDEIKTEEERQKAADEVEPVFVYKKDIVQNRVSLITSIFDFVEEVHKETEDFNEDEKAKLASLKKKLTENVTEDVTKSMSDQTLTALLQADTKELAHVKKIVIEQVGFFLQNRIRDDSIDTFKNQIEETIENYSFNPTLKVAAVDIARYAIVPTEIYNEQLTDERKELAMDNVEPIRILQGQVVVQEGHLIDRETYRQLELLGLLESNTTFKPLIGLGLFVIVLISLLYYYFHTLSVSEEKKQTYLILISSIFILSLILMKIVEIIEQPDAILLSYIFPAAMAPMLISIMLNERIAMVMTILLASCGSIVFHDGITGSVNMEMALYILLSGLSSVLFLANQQRSSILKAGLYVSIINVFVILFLKLLGSGQYTNVEYIYYTSFAFISGISSSVFTIGLLPFFEAGFGILSTMKLIELSNPNHPLLKKLLVETPGTYHHSVMVANLAESACEAIGANGLLARVGCYYHDIGKTKRPQFFIENQMNIDNPHDCLLPEISKRIIIDHVSDGVKMLQKYKLPKEIIEIARQHHGTTLVKYFYLKAKEKDEEVVEEDFRYSGPKPQTREIAVISIADSVEAAVRSMKKPTPEQIRNLVHRIVQDRLQDGQFNECDISLKELEIIKETLCESLNGIFHSRIEYPELKDGSITMK</sequence>
<dbReference type="PANTHER" id="PTHR36442:SF1">
    <property type="entry name" value="CYCLIC-DI-AMP PHOSPHODIESTERASE PGPH"/>
    <property type="match status" value="1"/>
</dbReference>
<reference evidence="3" key="1">
    <citation type="submission" date="2023-07" db="EMBL/GenBank/DDBJ databases">
        <title>Genomic Encyclopedia of Type Strains, Phase IV (KMG-IV): sequencing the most valuable type-strain genomes for metagenomic binning, comparative biology and taxonomic classification.</title>
        <authorList>
            <person name="Goeker M."/>
        </authorList>
    </citation>
    <scope>NUCLEOTIDE SEQUENCE</scope>
    <source>
        <strain evidence="3">DSM 23947</strain>
    </source>
</reference>
<dbReference type="InterPro" id="IPR011621">
    <property type="entry name" value="Metal-dep_PHydrolase_7TM_intra"/>
</dbReference>
<name>A0AAJ1WI18_9BACI</name>
<keyword evidence="1" id="KW-0472">Membrane</keyword>
<dbReference type="InterPro" id="IPR006675">
    <property type="entry name" value="HDIG_dom"/>
</dbReference>
<dbReference type="SUPFAM" id="SSF109604">
    <property type="entry name" value="HD-domain/PDEase-like"/>
    <property type="match status" value="1"/>
</dbReference>
<dbReference type="CDD" id="cd00077">
    <property type="entry name" value="HDc"/>
    <property type="match status" value="1"/>
</dbReference>
<dbReference type="PANTHER" id="PTHR36442">
    <property type="entry name" value="CYCLIC-DI-AMP PHOSPHODIESTERASE PGPH"/>
    <property type="match status" value="1"/>
</dbReference>
<evidence type="ECO:0000313" key="3">
    <source>
        <dbReference type="EMBL" id="MDQ0213918.1"/>
    </source>
</evidence>
<feature type="transmembrane region" description="Helical" evidence="1">
    <location>
        <begin position="414"/>
        <end position="435"/>
    </location>
</feature>
<feature type="transmembrane region" description="Helical" evidence="1">
    <location>
        <begin position="361"/>
        <end position="380"/>
    </location>
</feature>
<dbReference type="Pfam" id="PF07698">
    <property type="entry name" value="7TM-7TMR_HD"/>
    <property type="match status" value="1"/>
</dbReference>
<comment type="caution">
    <text evidence="3">The sequence shown here is derived from an EMBL/GenBank/DDBJ whole genome shotgun (WGS) entry which is preliminary data.</text>
</comment>
<dbReference type="InterPro" id="IPR006674">
    <property type="entry name" value="HD_domain"/>
</dbReference>
<dbReference type="Pfam" id="PF07697">
    <property type="entry name" value="7TMR-HDED"/>
    <property type="match status" value="1"/>
</dbReference>
<feature type="domain" description="HD/PDEase" evidence="2">
    <location>
        <begin position="494"/>
        <end position="649"/>
    </location>
</feature>
<evidence type="ECO:0000259" key="2">
    <source>
        <dbReference type="SMART" id="SM00471"/>
    </source>
</evidence>
<evidence type="ECO:0000256" key="1">
    <source>
        <dbReference type="SAM" id="Phobius"/>
    </source>
</evidence>
<dbReference type="InterPro" id="IPR052722">
    <property type="entry name" value="PgpH_phosphodiesterase"/>
</dbReference>
<dbReference type="RefSeq" id="WP_307255915.1">
    <property type="nucleotide sequence ID" value="NZ_JAUSUC010000002.1"/>
</dbReference>
<feature type="transmembrane region" description="Helical" evidence="1">
    <location>
        <begin position="277"/>
        <end position="295"/>
    </location>
</feature>
<dbReference type="EMBL" id="JAUSUC010000002">
    <property type="protein sequence ID" value="MDQ0213918.1"/>
    <property type="molecule type" value="Genomic_DNA"/>
</dbReference>
<feature type="transmembrane region" description="Helical" evidence="1">
    <location>
        <begin position="335"/>
        <end position="354"/>
    </location>
</feature>
<gene>
    <name evidence="3" type="ORF">J2S13_000312</name>
</gene>
<organism evidence="3 4">
    <name type="scientific">Oikeobacillus pervagus</name>
    <dbReference type="NCBI Taxonomy" id="1325931"/>
    <lineage>
        <taxon>Bacteria</taxon>
        <taxon>Bacillati</taxon>
        <taxon>Bacillota</taxon>
        <taxon>Bacilli</taxon>
        <taxon>Bacillales</taxon>
        <taxon>Bacillaceae</taxon>
        <taxon>Oikeobacillus</taxon>
    </lineage>
</organism>
<feature type="transmembrane region" description="Helical" evidence="1">
    <location>
        <begin position="441"/>
        <end position="465"/>
    </location>
</feature>
<dbReference type="InterPro" id="IPR011624">
    <property type="entry name" value="Metal-dep_PHydrolase_7TM_extra"/>
</dbReference>
<keyword evidence="1" id="KW-0812">Transmembrane</keyword>
<evidence type="ECO:0000313" key="4">
    <source>
        <dbReference type="Proteomes" id="UP001237207"/>
    </source>
</evidence>
<feature type="transmembrane region" description="Helical" evidence="1">
    <location>
        <begin position="15"/>
        <end position="37"/>
    </location>
</feature>
<dbReference type="AlphaFoldDB" id="A0AAJ1WI18"/>